<name>A0AA88I7P8_ARTSF</name>
<proteinExistence type="predicted"/>
<keyword evidence="2" id="KW-0812">Transmembrane</keyword>
<keyword evidence="2" id="KW-0472">Membrane</keyword>
<feature type="non-terminal residue" evidence="3">
    <location>
        <position position="1"/>
    </location>
</feature>
<feature type="transmembrane region" description="Helical" evidence="2">
    <location>
        <begin position="183"/>
        <end position="206"/>
    </location>
</feature>
<feature type="region of interest" description="Disordered" evidence="1">
    <location>
        <begin position="43"/>
        <end position="66"/>
    </location>
</feature>
<dbReference type="Proteomes" id="UP001187531">
    <property type="component" value="Unassembled WGS sequence"/>
</dbReference>
<feature type="transmembrane region" description="Helical" evidence="2">
    <location>
        <begin position="160"/>
        <end position="177"/>
    </location>
</feature>
<organism evidence="3 4">
    <name type="scientific">Artemia franciscana</name>
    <name type="common">Brine shrimp</name>
    <name type="synonym">Artemia sanfranciscana</name>
    <dbReference type="NCBI Taxonomy" id="6661"/>
    <lineage>
        <taxon>Eukaryota</taxon>
        <taxon>Metazoa</taxon>
        <taxon>Ecdysozoa</taxon>
        <taxon>Arthropoda</taxon>
        <taxon>Crustacea</taxon>
        <taxon>Branchiopoda</taxon>
        <taxon>Anostraca</taxon>
        <taxon>Artemiidae</taxon>
        <taxon>Artemia</taxon>
    </lineage>
</organism>
<feature type="compositionally biased region" description="Polar residues" evidence="1">
    <location>
        <begin position="43"/>
        <end position="56"/>
    </location>
</feature>
<comment type="caution">
    <text evidence="3">The sequence shown here is derived from an EMBL/GenBank/DDBJ whole genome shotgun (WGS) entry which is preliminary data.</text>
</comment>
<dbReference type="InterPro" id="IPR028054">
    <property type="entry name" value="DUF4481"/>
</dbReference>
<evidence type="ECO:0000256" key="1">
    <source>
        <dbReference type="SAM" id="MobiDB-lite"/>
    </source>
</evidence>
<evidence type="ECO:0000313" key="3">
    <source>
        <dbReference type="EMBL" id="KAK2723380.1"/>
    </source>
</evidence>
<dbReference type="EMBL" id="JAVRJZ010000004">
    <property type="protein sequence ID" value="KAK2723380.1"/>
    <property type="molecule type" value="Genomic_DNA"/>
</dbReference>
<evidence type="ECO:0008006" key="5">
    <source>
        <dbReference type="Google" id="ProtNLM"/>
    </source>
</evidence>
<dbReference type="Pfam" id="PF14800">
    <property type="entry name" value="DUF4481"/>
    <property type="match status" value="1"/>
</dbReference>
<evidence type="ECO:0000313" key="4">
    <source>
        <dbReference type="Proteomes" id="UP001187531"/>
    </source>
</evidence>
<accession>A0AA88I7P8</accession>
<dbReference type="PANTHER" id="PTHR31193:SF1">
    <property type="entry name" value="TRANSMEMBRANE PROTEIN 268"/>
    <property type="match status" value="1"/>
</dbReference>
<dbReference type="AlphaFoldDB" id="A0AA88I7P8"/>
<keyword evidence="4" id="KW-1185">Reference proteome</keyword>
<keyword evidence="2" id="KW-1133">Transmembrane helix</keyword>
<protein>
    <recommendedName>
        <fullName evidence="5">Transmembrane protein</fullName>
    </recommendedName>
</protein>
<gene>
    <name evidence="3" type="ORF">QYM36_001894</name>
</gene>
<sequence>MSQEDGAISEGSSVKSARWVQFEEANQDKKSIAVINVDEQTDVTTSKGTPTSNVKPITSKPARMMSVPPNVNGSGTVVVNLESPSGGPQNDFKNGQLIVTVLPTNSKYPWITPARFRPELVPEELMAPELSLTVEEYVAAMETLVNDVRFNAYIICYKRVLIGWIMSAFLILLTLLFSGVRGLTLFGCGIIWLILNAGAIFFCMYVKIKLVRALERAVARVNRALVPHKLLLGVDDRGRLSCHKVHLCFMYFNPKDCIKKLQSVVAAGETEPAQGDAEAERRRQEFRNRMDLPEADIVVSGASGRNVVKKQEKAERLFIRYSQRWAKDYLRHRLDWTIDESDNNDAGIGNPPRPRHLHSALCPCQYLEDYLKCKPVKDTTSC</sequence>
<reference evidence="3" key="1">
    <citation type="submission" date="2023-07" db="EMBL/GenBank/DDBJ databases">
        <title>Chromosome-level genome assembly of Artemia franciscana.</title>
        <authorList>
            <person name="Jo E."/>
        </authorList>
    </citation>
    <scope>NUCLEOTIDE SEQUENCE</scope>
    <source>
        <tissue evidence="3">Whole body</tissue>
    </source>
</reference>
<dbReference type="PANTHER" id="PTHR31193">
    <property type="entry name" value="TRANSMEMBRANE PROTEIN C9ORF91"/>
    <property type="match status" value="1"/>
</dbReference>
<evidence type="ECO:0000256" key="2">
    <source>
        <dbReference type="SAM" id="Phobius"/>
    </source>
</evidence>